<dbReference type="AlphaFoldDB" id="A0A268ELE0"/>
<dbReference type="CDD" id="cd00093">
    <property type="entry name" value="HTH_XRE"/>
    <property type="match status" value="1"/>
</dbReference>
<dbReference type="InterPro" id="IPR010982">
    <property type="entry name" value="Lambda_DNA-bd_dom_sf"/>
</dbReference>
<reference evidence="3 4" key="1">
    <citation type="submission" date="2017-07" db="EMBL/GenBank/DDBJ databases">
        <title>Isolation and whole genome analysis of endospore-forming bacteria from heroin.</title>
        <authorList>
            <person name="Kalinowski J."/>
            <person name="Ahrens B."/>
            <person name="Al-Dilaimi A."/>
            <person name="Winkler A."/>
            <person name="Wibberg D."/>
            <person name="Schleenbecker U."/>
            <person name="Ruckert C."/>
            <person name="Wolfel R."/>
            <person name="Grass G."/>
        </authorList>
    </citation>
    <scope>NUCLEOTIDE SEQUENCE [LARGE SCALE GENOMIC DNA]</scope>
    <source>
        <strain evidence="3 4">7537-G1</strain>
    </source>
</reference>
<proteinExistence type="predicted"/>
<evidence type="ECO:0000313" key="4">
    <source>
        <dbReference type="Proteomes" id="UP000215596"/>
    </source>
</evidence>
<dbReference type="InterPro" id="IPR001387">
    <property type="entry name" value="Cro/C1-type_HTH"/>
</dbReference>
<name>A0A268ELE0_9BACL</name>
<dbReference type="PANTHER" id="PTHR46558">
    <property type="entry name" value="TRACRIPTIONAL REGULATORY PROTEIN-RELATED-RELATED"/>
    <property type="match status" value="1"/>
</dbReference>
<dbReference type="Gene3D" id="1.10.260.40">
    <property type="entry name" value="lambda repressor-like DNA-binding domains"/>
    <property type="match status" value="1"/>
</dbReference>
<evidence type="ECO:0000313" key="3">
    <source>
        <dbReference type="EMBL" id="PAD73935.1"/>
    </source>
</evidence>
<dbReference type="OrthoDB" id="2665750at2"/>
<comment type="caution">
    <text evidence="3">The sequence shown here is derived from an EMBL/GenBank/DDBJ whole genome shotgun (WGS) entry which is preliminary data.</text>
</comment>
<dbReference type="Proteomes" id="UP000215596">
    <property type="component" value="Unassembled WGS sequence"/>
</dbReference>
<dbReference type="Pfam" id="PF01381">
    <property type="entry name" value="HTH_3"/>
    <property type="match status" value="1"/>
</dbReference>
<accession>A0A268ELE0</accession>
<evidence type="ECO:0000256" key="1">
    <source>
        <dbReference type="ARBA" id="ARBA00023125"/>
    </source>
</evidence>
<protein>
    <recommendedName>
        <fullName evidence="2">HTH cro/C1-type domain-containing protein</fullName>
    </recommendedName>
</protein>
<dbReference type="PANTHER" id="PTHR46558:SF4">
    <property type="entry name" value="DNA-BIDING PHAGE PROTEIN"/>
    <property type="match status" value="1"/>
</dbReference>
<dbReference type="SUPFAM" id="SSF47413">
    <property type="entry name" value="lambda repressor-like DNA-binding domains"/>
    <property type="match status" value="1"/>
</dbReference>
<evidence type="ECO:0000259" key="2">
    <source>
        <dbReference type="PROSITE" id="PS50943"/>
    </source>
</evidence>
<dbReference type="PROSITE" id="PS50943">
    <property type="entry name" value="HTH_CROC1"/>
    <property type="match status" value="1"/>
</dbReference>
<sequence>MARRKAEPRTVVKRSRFTELRIQKGKTQRALSLDFGVTESFIRGIESGRNNPEIKFAFKLAKYFETTVDDLFQDLAN</sequence>
<dbReference type="RefSeq" id="WP_095266869.1">
    <property type="nucleotide sequence ID" value="NZ_NPBY01000061.1"/>
</dbReference>
<organism evidence="3 4">
    <name type="scientific">Paenibacillus campinasensis</name>
    <dbReference type="NCBI Taxonomy" id="66347"/>
    <lineage>
        <taxon>Bacteria</taxon>
        <taxon>Bacillati</taxon>
        <taxon>Bacillota</taxon>
        <taxon>Bacilli</taxon>
        <taxon>Bacillales</taxon>
        <taxon>Paenibacillaceae</taxon>
        <taxon>Paenibacillus</taxon>
    </lineage>
</organism>
<gene>
    <name evidence="3" type="ORF">CHH67_19055</name>
</gene>
<dbReference type="GO" id="GO:0003677">
    <property type="term" value="F:DNA binding"/>
    <property type="evidence" value="ECO:0007669"/>
    <property type="project" value="UniProtKB-KW"/>
</dbReference>
<feature type="domain" description="HTH cro/C1-type" evidence="2">
    <location>
        <begin position="19"/>
        <end position="71"/>
    </location>
</feature>
<keyword evidence="1" id="KW-0238">DNA-binding</keyword>
<dbReference type="EMBL" id="NPBY01000061">
    <property type="protein sequence ID" value="PAD73935.1"/>
    <property type="molecule type" value="Genomic_DNA"/>
</dbReference>
<dbReference type="SMART" id="SM00530">
    <property type="entry name" value="HTH_XRE"/>
    <property type="match status" value="1"/>
</dbReference>